<accession>A0ABX0VB28</accession>
<proteinExistence type="predicted"/>
<feature type="signal peptide" evidence="1">
    <location>
        <begin position="1"/>
        <end position="19"/>
    </location>
</feature>
<comment type="caution">
    <text evidence="2">The sequence shown here is derived from an EMBL/GenBank/DDBJ whole genome shotgun (WGS) entry which is preliminary data.</text>
</comment>
<dbReference type="Proteomes" id="UP000707352">
    <property type="component" value="Unassembled WGS sequence"/>
</dbReference>
<gene>
    <name evidence="2" type="ORF">HB375_03100</name>
</gene>
<keyword evidence="3" id="KW-1185">Reference proteome</keyword>
<dbReference type="RefSeq" id="WP_167671476.1">
    <property type="nucleotide sequence ID" value="NZ_JAATJS010000001.1"/>
</dbReference>
<keyword evidence="1" id="KW-0732">Signal</keyword>
<evidence type="ECO:0000313" key="3">
    <source>
        <dbReference type="Proteomes" id="UP000707352"/>
    </source>
</evidence>
<reference evidence="2 3" key="1">
    <citation type="submission" date="2020-03" db="EMBL/GenBank/DDBJ databases">
        <title>The genome sequence of Microvirga sp. c23x22.</title>
        <authorList>
            <person name="Zhang X."/>
        </authorList>
    </citation>
    <scope>NUCLEOTIDE SEQUENCE [LARGE SCALE GENOMIC DNA]</scope>
    <source>
        <strain evidence="3">c23x22</strain>
    </source>
</reference>
<organism evidence="2 3">
    <name type="scientific">Microvirga terricola</name>
    <dbReference type="NCBI Taxonomy" id="2719797"/>
    <lineage>
        <taxon>Bacteria</taxon>
        <taxon>Pseudomonadati</taxon>
        <taxon>Pseudomonadota</taxon>
        <taxon>Alphaproteobacteria</taxon>
        <taxon>Hyphomicrobiales</taxon>
        <taxon>Methylobacteriaceae</taxon>
        <taxon>Microvirga</taxon>
    </lineage>
</organism>
<dbReference type="EMBL" id="JAATJS010000001">
    <property type="protein sequence ID" value="NIX75601.1"/>
    <property type="molecule type" value="Genomic_DNA"/>
</dbReference>
<evidence type="ECO:0000313" key="2">
    <source>
        <dbReference type="EMBL" id="NIX75601.1"/>
    </source>
</evidence>
<sequence>MRVSFWSLFVLLGACPAFAECRNDALAARGRIEMSGPYRYEREVWNENFRRRECGAVDPGRAEHEYPCASETGRQAERIVIGRDVWKNDRLGWLLSRTILPSVSNTSSDEDISCLGTVTEGERTLERYRFTTEGTRRSTETLFVDSSSGLPVRRERGGSINSISTYTYDLSIRIEAPVVDLEKRRLNAIAHLEAAVSTSDPVCRANFLDAVERGRKIPFRFSIQTFTTHDGGTNGVFTPPFSFVVRQYIIGDAIPERTSSYTAEDPWAEAGYDEAKVYRDLKFFRYALMPLPNEVGATHCLGRVSYEGQAYDAIEYDSYAERKIAYGEEKTEKQLLGTQRMLIDPDKRVPIRVQVRRSWWHGPSPQEFVDVQKRNYEPPTP</sequence>
<name>A0ABX0VB28_9HYPH</name>
<feature type="chain" id="PRO_5046206938" evidence="1">
    <location>
        <begin position="20"/>
        <end position="381"/>
    </location>
</feature>
<evidence type="ECO:0000256" key="1">
    <source>
        <dbReference type="SAM" id="SignalP"/>
    </source>
</evidence>
<protein>
    <submittedName>
        <fullName evidence="2">Uncharacterized protein</fullName>
    </submittedName>
</protein>
<dbReference type="PROSITE" id="PS51257">
    <property type="entry name" value="PROKAR_LIPOPROTEIN"/>
    <property type="match status" value="1"/>
</dbReference>